<dbReference type="SUPFAM" id="SSF81296">
    <property type="entry name" value="E set domains"/>
    <property type="match status" value="1"/>
</dbReference>
<dbReference type="Pfam" id="PF04234">
    <property type="entry name" value="CopC"/>
    <property type="match status" value="1"/>
</dbReference>
<dbReference type="GO" id="GO:0042597">
    <property type="term" value="C:periplasmic space"/>
    <property type="evidence" value="ECO:0007669"/>
    <property type="project" value="InterPro"/>
</dbReference>
<dbReference type="Proteomes" id="UP000293719">
    <property type="component" value="Chromosome"/>
</dbReference>
<dbReference type="InterPro" id="IPR014756">
    <property type="entry name" value="Ig_E-set"/>
</dbReference>
<feature type="domain" description="CopC" evidence="4">
    <location>
        <begin position="22"/>
        <end position="116"/>
    </location>
</feature>
<dbReference type="GO" id="GO:0005507">
    <property type="term" value="F:copper ion binding"/>
    <property type="evidence" value="ECO:0007669"/>
    <property type="project" value="InterPro"/>
</dbReference>
<dbReference type="InterPro" id="IPR014755">
    <property type="entry name" value="Cu-Rt/internalin_Ig-like"/>
</dbReference>
<dbReference type="AlphaFoldDB" id="A0A4P6V300"/>
<keyword evidence="6" id="KW-1185">Reference proteome</keyword>
<evidence type="ECO:0000313" key="6">
    <source>
        <dbReference type="Proteomes" id="UP000293719"/>
    </source>
</evidence>
<reference evidence="5 6" key="1">
    <citation type="journal article" date="2017" name="Int. J. Syst. Evol. Microbiol.">
        <title>Roseitalea porphyridii gen. nov., sp. nov., isolated from a red alga, and reclassification of Hoeflea suaedae Chung et al. 2013 as Pseudohoeflea suaedae gen. nov., comb. nov.</title>
        <authorList>
            <person name="Hyeon J.W."/>
            <person name="Jeong S.E."/>
            <person name="Baek K."/>
            <person name="Jeon C.O."/>
        </authorList>
    </citation>
    <scope>NUCLEOTIDE SEQUENCE [LARGE SCALE GENOMIC DNA]</scope>
    <source>
        <strain evidence="5 6">MA7-20</strain>
    </source>
</reference>
<evidence type="ECO:0000313" key="5">
    <source>
        <dbReference type="EMBL" id="QBK31867.1"/>
    </source>
</evidence>
<proteinExistence type="predicted"/>
<dbReference type="InterPro" id="IPR007348">
    <property type="entry name" value="CopC_dom"/>
</dbReference>
<organism evidence="5 6">
    <name type="scientific">Roseitalea porphyridii</name>
    <dbReference type="NCBI Taxonomy" id="1852022"/>
    <lineage>
        <taxon>Bacteria</taxon>
        <taxon>Pseudomonadati</taxon>
        <taxon>Pseudomonadota</taxon>
        <taxon>Alphaproteobacteria</taxon>
        <taxon>Hyphomicrobiales</taxon>
        <taxon>Ahrensiaceae</taxon>
        <taxon>Roseitalea</taxon>
    </lineage>
</organism>
<dbReference type="EMBL" id="CP036532">
    <property type="protein sequence ID" value="QBK31867.1"/>
    <property type="molecule type" value="Genomic_DNA"/>
</dbReference>
<keyword evidence="2" id="KW-0186">Copper</keyword>
<feature type="signal peptide" evidence="3">
    <location>
        <begin position="1"/>
        <end position="21"/>
    </location>
</feature>
<name>A0A4P6V300_9HYPH</name>
<sequence>MMKQVMMAGLIAGLLTGAARAHGETRMTTPADGATLDSAPETIELRFAEPSRVLNVQMAHRAGGANHTAKLDLPTRAPVETLVLEPDFMGAGAYRFSYRALGTDGHVMTGSFSFTVSGE</sequence>
<dbReference type="OrthoDB" id="9796814at2"/>
<dbReference type="GO" id="GO:0046688">
    <property type="term" value="P:response to copper ion"/>
    <property type="evidence" value="ECO:0007669"/>
    <property type="project" value="InterPro"/>
</dbReference>
<evidence type="ECO:0000256" key="3">
    <source>
        <dbReference type="SAM" id="SignalP"/>
    </source>
</evidence>
<evidence type="ECO:0000256" key="1">
    <source>
        <dbReference type="ARBA" id="ARBA00022729"/>
    </source>
</evidence>
<protein>
    <submittedName>
        <fullName evidence="5">Copper resistance protein CopC</fullName>
    </submittedName>
</protein>
<evidence type="ECO:0000259" key="4">
    <source>
        <dbReference type="Pfam" id="PF04234"/>
    </source>
</evidence>
<gene>
    <name evidence="5" type="ORF">E0E05_15430</name>
</gene>
<dbReference type="Gene3D" id="2.60.40.1220">
    <property type="match status" value="1"/>
</dbReference>
<dbReference type="GeneID" id="90768697"/>
<accession>A0A4P6V300</accession>
<evidence type="ECO:0000256" key="2">
    <source>
        <dbReference type="ARBA" id="ARBA00023008"/>
    </source>
</evidence>
<feature type="chain" id="PRO_5020677036" evidence="3">
    <location>
        <begin position="22"/>
        <end position="119"/>
    </location>
</feature>
<dbReference type="RefSeq" id="WP_131617516.1">
    <property type="nucleotide sequence ID" value="NZ_CP036532.1"/>
</dbReference>
<dbReference type="KEGG" id="rpod:E0E05_15430"/>
<keyword evidence="1 3" id="KW-0732">Signal</keyword>